<reference evidence="2 3" key="1">
    <citation type="submission" date="2017-06" db="EMBL/GenBank/DDBJ databases">
        <title>Complete genome sequence of Nitrospirillum amazonense strain CBAmC, an endophytic nitrogen-fixing and plant growth-promoting bacterium, isolated from sugarcane.</title>
        <authorList>
            <person name="Schwab S."/>
            <person name="dos Santos Teixeira K.R."/>
            <person name="Simoes Araujo J.L."/>
            <person name="Soares Vidal M."/>
            <person name="Borges de Freitas H.R."/>
            <person name="Rivello Crivelaro A.L."/>
            <person name="Bueno de Camargo Nunes A."/>
            <person name="dos Santos C.M."/>
            <person name="Palmeira da Silva Rosa D."/>
            <person name="da Silva Padilha D."/>
            <person name="da Silva E."/>
            <person name="Araujo Terra L."/>
            <person name="Soares Mendes V."/>
            <person name="Farinelli L."/>
            <person name="Magalhaes Cruz L."/>
            <person name="Baldani J.I."/>
        </authorList>
    </citation>
    <scope>NUCLEOTIDE SEQUENCE [LARGE SCALE GENOMIC DNA]</scope>
    <source>
        <strain evidence="2 3">CBAmC</strain>
    </source>
</reference>
<dbReference type="EMBL" id="CP022110">
    <property type="protein sequence ID" value="ASG19561.1"/>
    <property type="molecule type" value="Genomic_DNA"/>
</dbReference>
<dbReference type="Proteomes" id="UP000197153">
    <property type="component" value="Chromosome 1"/>
</dbReference>
<dbReference type="InterPro" id="IPR018550">
    <property type="entry name" value="Lipid-A_deacylase-rel"/>
</dbReference>
<organism evidence="2 3">
    <name type="scientific">Nitrospirillum viridazoti CBAmc</name>
    <dbReference type="NCBI Taxonomy" id="1441467"/>
    <lineage>
        <taxon>Bacteria</taxon>
        <taxon>Pseudomonadati</taxon>
        <taxon>Pseudomonadota</taxon>
        <taxon>Alphaproteobacteria</taxon>
        <taxon>Rhodospirillales</taxon>
        <taxon>Azospirillaceae</taxon>
        <taxon>Nitrospirillum</taxon>
        <taxon>Nitrospirillum viridazoti</taxon>
    </lineage>
</organism>
<keyword evidence="3" id="KW-1185">Reference proteome</keyword>
<gene>
    <name evidence="2" type="ORF">Y958_01005</name>
</gene>
<name>A0A248JM01_9PROT</name>
<evidence type="ECO:0008006" key="4">
    <source>
        <dbReference type="Google" id="ProtNLM"/>
    </source>
</evidence>
<dbReference type="Gene3D" id="2.40.160.20">
    <property type="match status" value="1"/>
</dbReference>
<dbReference type="KEGG" id="nao:Y958_01005"/>
<evidence type="ECO:0000313" key="3">
    <source>
        <dbReference type="Proteomes" id="UP000197153"/>
    </source>
</evidence>
<dbReference type="Pfam" id="PF09411">
    <property type="entry name" value="PagL"/>
    <property type="match status" value="1"/>
</dbReference>
<dbReference type="RefSeq" id="WP_088870556.1">
    <property type="nucleotide sequence ID" value="NZ_CP022110.1"/>
</dbReference>
<sequence>MTKTHRKALRGRGLRAATSLLARSLLAPALLTGALAGIAAPALAADRDPDLLALGVGIYDQSWIDPPAFFQVDADTPHDRTQFVTAEYRFGWSLVKVDDWFAIKPLVGVIQTFKGSFYGYGGLQADFTWGPFFITPSAAAGYYAHGDGKDMGYPLEFRTQIETGYRFSNGDRFSIALSHISNAELGKTVTIPGTPRTRTVNPGANNLVAYYSFAL</sequence>
<evidence type="ECO:0000256" key="1">
    <source>
        <dbReference type="SAM" id="SignalP"/>
    </source>
</evidence>
<dbReference type="AlphaFoldDB" id="A0A248JM01"/>
<feature type="signal peptide" evidence="1">
    <location>
        <begin position="1"/>
        <end position="44"/>
    </location>
</feature>
<evidence type="ECO:0000313" key="2">
    <source>
        <dbReference type="EMBL" id="ASG19561.1"/>
    </source>
</evidence>
<protein>
    <recommendedName>
        <fullName evidence="4">Acyloxyacyl hydrolase</fullName>
    </recommendedName>
</protein>
<accession>A0A248JM01</accession>
<proteinExistence type="predicted"/>
<keyword evidence="1" id="KW-0732">Signal</keyword>
<feature type="chain" id="PRO_5012309448" description="Acyloxyacyl hydrolase" evidence="1">
    <location>
        <begin position="45"/>
        <end position="215"/>
    </location>
</feature>